<proteinExistence type="predicted"/>
<sequence>MKTRKIVLLIIFIIGVISLWLMSSFTNKNACEYATSNIEYIKEQIEAAILANSFDKSKYFVYKALSSIEKTRSNFMECGCDGTIVSLEKTASDLKLATKAPTAEISKKSLHAALDNTLIGMKILQVFEQEYASIYGTDILVMNTKEALQHTNDLPLPQQGNLRKKVHNCLLGFESSLEKVVTDVECNEAVEFITKIHDEASVTLLDTNLSEAKKQYHQRVRTIAKDALSDLGDCNSESK</sequence>
<keyword evidence="1" id="KW-0812">Transmembrane</keyword>
<gene>
    <name evidence="2" type="ORF">GTQ34_00245</name>
</gene>
<organism evidence="2 3">
    <name type="scientific">Flagellimonas ochracea</name>
    <dbReference type="NCBI Taxonomy" id="2696472"/>
    <lineage>
        <taxon>Bacteria</taxon>
        <taxon>Pseudomonadati</taxon>
        <taxon>Bacteroidota</taxon>
        <taxon>Flavobacteriia</taxon>
        <taxon>Flavobacteriales</taxon>
        <taxon>Flavobacteriaceae</taxon>
        <taxon>Flagellimonas</taxon>
    </lineage>
</organism>
<dbReference type="EMBL" id="JAAABI010000001">
    <property type="protein sequence ID" value="NAY90334.1"/>
    <property type="molecule type" value="Genomic_DNA"/>
</dbReference>
<dbReference type="AlphaFoldDB" id="A0A964T8U0"/>
<keyword evidence="3" id="KW-1185">Reference proteome</keyword>
<evidence type="ECO:0000313" key="2">
    <source>
        <dbReference type="EMBL" id="NAY90334.1"/>
    </source>
</evidence>
<comment type="caution">
    <text evidence="2">The sequence shown here is derived from an EMBL/GenBank/DDBJ whole genome shotgun (WGS) entry which is preliminary data.</text>
</comment>
<dbReference type="RefSeq" id="WP_166521755.1">
    <property type="nucleotide sequence ID" value="NZ_JAAABI010000001.1"/>
</dbReference>
<dbReference type="Proteomes" id="UP000667650">
    <property type="component" value="Unassembled WGS sequence"/>
</dbReference>
<accession>A0A964T8U0</accession>
<reference evidence="2" key="1">
    <citation type="submission" date="2020-01" db="EMBL/GenBank/DDBJ databases">
        <title>Muricauda ochracea sp. nov., isolated from a tidal flat of Garorim bay in Korea.</title>
        <authorList>
            <person name="Kim D."/>
            <person name="Yoo Y."/>
            <person name="Kim J.-J."/>
        </authorList>
    </citation>
    <scope>NUCLEOTIDE SEQUENCE</scope>
    <source>
        <strain evidence="2">JGD-17</strain>
    </source>
</reference>
<evidence type="ECO:0000313" key="3">
    <source>
        <dbReference type="Proteomes" id="UP000667650"/>
    </source>
</evidence>
<keyword evidence="1" id="KW-0472">Membrane</keyword>
<protein>
    <submittedName>
        <fullName evidence="2">Uncharacterized protein</fullName>
    </submittedName>
</protein>
<evidence type="ECO:0000256" key="1">
    <source>
        <dbReference type="SAM" id="Phobius"/>
    </source>
</evidence>
<name>A0A964T8U0_9FLAO</name>
<feature type="transmembrane region" description="Helical" evidence="1">
    <location>
        <begin position="7"/>
        <end position="25"/>
    </location>
</feature>
<keyword evidence="1" id="KW-1133">Transmembrane helix</keyword>